<reference evidence="5" key="2">
    <citation type="submission" date="2014-07" db="EMBL/GenBank/DDBJ databases">
        <authorList>
            <person name="Hull J."/>
        </authorList>
    </citation>
    <scope>NUCLEOTIDE SEQUENCE</scope>
</reference>
<keyword evidence="5" id="KW-0418">Kinase</keyword>
<dbReference type="SUPFAM" id="SSF56112">
    <property type="entry name" value="Protein kinase-like (PK-like)"/>
    <property type="match status" value="1"/>
</dbReference>
<proteinExistence type="predicted"/>
<dbReference type="InterPro" id="IPR011009">
    <property type="entry name" value="Kinase-like_dom_sf"/>
</dbReference>
<gene>
    <name evidence="6" type="ORF">CM83_42788</name>
    <name evidence="5" type="ORF">CM83_42791</name>
    <name evidence="4" type="ORF">CM83_42792</name>
    <name evidence="3" type="ORF">CM83_42793</name>
    <name evidence="2" type="ORF">CM83_42794</name>
</gene>
<dbReference type="EMBL" id="GBHO01037978">
    <property type="protein sequence ID" value="JAG05626.1"/>
    <property type="molecule type" value="Transcribed_RNA"/>
</dbReference>
<dbReference type="SMART" id="SM00587">
    <property type="entry name" value="CHK"/>
    <property type="match status" value="1"/>
</dbReference>
<dbReference type="EMBL" id="GBHO01037975">
    <property type="protein sequence ID" value="JAG05629.1"/>
    <property type="molecule type" value="Transcribed_RNA"/>
</dbReference>
<keyword evidence="5" id="KW-0808">Transferase</keyword>
<reference evidence="5" key="1">
    <citation type="journal article" date="2014" name="PLoS ONE">
        <title>Transcriptome-Based Identification of ABC Transporters in the Western Tarnished Plant Bug Lygus hesperus.</title>
        <authorList>
            <person name="Hull J.J."/>
            <person name="Chaney K."/>
            <person name="Geib S.M."/>
            <person name="Fabrick J.A."/>
            <person name="Brent C.S."/>
            <person name="Walsh D."/>
            <person name="Lavine L.C."/>
        </authorList>
    </citation>
    <scope>NUCLEOTIDE SEQUENCE</scope>
</reference>
<feature type="non-terminal residue" evidence="5">
    <location>
        <position position="1"/>
    </location>
</feature>
<evidence type="ECO:0000313" key="5">
    <source>
        <dbReference type="EMBL" id="JAG05628.1"/>
    </source>
</evidence>
<dbReference type="InterPro" id="IPR015897">
    <property type="entry name" value="CHK_kinase-like"/>
</dbReference>
<accession>A0A0A9WGM2</accession>
<evidence type="ECO:0000313" key="4">
    <source>
        <dbReference type="EMBL" id="JAG05627.1"/>
    </source>
</evidence>
<dbReference type="EMBL" id="GBHO01037976">
    <property type="protein sequence ID" value="JAG05628.1"/>
    <property type="molecule type" value="Transcribed_RNA"/>
</dbReference>
<dbReference type="Gene3D" id="3.90.1200.10">
    <property type="match status" value="1"/>
</dbReference>
<name>A0A0A9WGM2_LYGHE</name>
<sequence length="408" mass="46125">SSWLLLHFGMDVIKQRISTLANDGKFGNGTLLEVKSESDEGKGAQYASAICFLRVELSTKDGVIKEVPIVVKTQPTCVPAAEFMDTHLQFATEVLAYDKILPFLGVDRLGILPNMYYGSANSGMNPLGDIVVLEDLRSKGFKIAKETFLDYDTISLTLRKLGKFHGLSYRMKRSSMTTFRELIDELPPRNIVDCGSLFKGGLLRAFRPFIESHPVNKVAKKAYEMLSQKTMVEMWDKLSKPEEPFAVVAHGDFNSNNILFSFTEDGKAEGVKFFDFGTLAYLDPTADISFFLYMNTSAESREKHWDDLLMTYWDGVTSVESNPGFGFEEFSNNFAKKAVYGFLPCSYFLPMVLWPEETNLLPEQYMAMTPEQHYDWALTKAGEKADLVLSSIVRHLLEKGYLDDLEYL</sequence>
<evidence type="ECO:0000259" key="1">
    <source>
        <dbReference type="SMART" id="SM00587"/>
    </source>
</evidence>
<dbReference type="Pfam" id="PF02958">
    <property type="entry name" value="EcKL"/>
    <property type="match status" value="1"/>
</dbReference>
<dbReference type="PANTHER" id="PTHR11012">
    <property type="entry name" value="PROTEIN KINASE-LIKE DOMAIN-CONTAINING"/>
    <property type="match status" value="1"/>
</dbReference>
<dbReference type="GO" id="GO:0016301">
    <property type="term" value="F:kinase activity"/>
    <property type="evidence" value="ECO:0007669"/>
    <property type="project" value="UniProtKB-KW"/>
</dbReference>
<dbReference type="InterPro" id="IPR004119">
    <property type="entry name" value="EcKL"/>
</dbReference>
<feature type="domain" description="CHK kinase-like" evidence="1">
    <location>
        <begin position="131"/>
        <end position="321"/>
    </location>
</feature>
<dbReference type="PANTHER" id="PTHR11012:SF30">
    <property type="entry name" value="PROTEIN KINASE-LIKE DOMAIN-CONTAINING"/>
    <property type="match status" value="1"/>
</dbReference>
<evidence type="ECO:0000313" key="2">
    <source>
        <dbReference type="EMBL" id="JAG05625.1"/>
    </source>
</evidence>
<dbReference type="AlphaFoldDB" id="A0A0A9WGM2"/>
<dbReference type="EMBL" id="GBHO01037979">
    <property type="protein sequence ID" value="JAG05625.1"/>
    <property type="molecule type" value="Transcribed_RNA"/>
</dbReference>
<protein>
    <submittedName>
        <fullName evidence="5">Putative kinase-like protein D1044.1</fullName>
    </submittedName>
</protein>
<evidence type="ECO:0000313" key="3">
    <source>
        <dbReference type="EMBL" id="JAG05626.1"/>
    </source>
</evidence>
<dbReference type="EMBL" id="GBHO01037977">
    <property type="protein sequence ID" value="JAG05627.1"/>
    <property type="molecule type" value="Transcribed_RNA"/>
</dbReference>
<organism evidence="5">
    <name type="scientific">Lygus hesperus</name>
    <name type="common">Western plant bug</name>
    <dbReference type="NCBI Taxonomy" id="30085"/>
    <lineage>
        <taxon>Eukaryota</taxon>
        <taxon>Metazoa</taxon>
        <taxon>Ecdysozoa</taxon>
        <taxon>Arthropoda</taxon>
        <taxon>Hexapoda</taxon>
        <taxon>Insecta</taxon>
        <taxon>Pterygota</taxon>
        <taxon>Neoptera</taxon>
        <taxon>Paraneoptera</taxon>
        <taxon>Hemiptera</taxon>
        <taxon>Heteroptera</taxon>
        <taxon>Panheteroptera</taxon>
        <taxon>Cimicomorpha</taxon>
        <taxon>Miridae</taxon>
        <taxon>Mirini</taxon>
        <taxon>Lygus</taxon>
    </lineage>
</organism>
<evidence type="ECO:0000313" key="6">
    <source>
        <dbReference type="EMBL" id="JAG05629.1"/>
    </source>
</evidence>